<name>A0AAV5WAR7_9BILA</name>
<dbReference type="Proteomes" id="UP001432322">
    <property type="component" value="Unassembled WGS sequence"/>
</dbReference>
<accession>A0AAV5WAR7</accession>
<sequence length="119" mass="13549">KVSQKDLMRLSSKVNEIPRPERAQPGYCKRRSLQLSYRTFSMVARSVMCGEIPPCMHMIFSATRAHTGIQLNTFTKLPYLDTSVDVISEEEIRLVHGIAASREHNAKFAELTMKITHDV</sequence>
<organism evidence="1 2">
    <name type="scientific">Pristionchus fissidentatus</name>
    <dbReference type="NCBI Taxonomy" id="1538716"/>
    <lineage>
        <taxon>Eukaryota</taxon>
        <taxon>Metazoa</taxon>
        <taxon>Ecdysozoa</taxon>
        <taxon>Nematoda</taxon>
        <taxon>Chromadorea</taxon>
        <taxon>Rhabditida</taxon>
        <taxon>Rhabditina</taxon>
        <taxon>Diplogasteromorpha</taxon>
        <taxon>Diplogasteroidea</taxon>
        <taxon>Neodiplogasteridae</taxon>
        <taxon>Pristionchus</taxon>
    </lineage>
</organism>
<protein>
    <submittedName>
        <fullName evidence="1">Uncharacterized protein</fullName>
    </submittedName>
</protein>
<feature type="non-terminal residue" evidence="1">
    <location>
        <position position="1"/>
    </location>
</feature>
<dbReference type="AlphaFoldDB" id="A0AAV5WAR7"/>
<gene>
    <name evidence="1" type="ORF">PFISCL1PPCAC_20224</name>
</gene>
<dbReference type="EMBL" id="BTSY01000005">
    <property type="protein sequence ID" value="GMT28927.1"/>
    <property type="molecule type" value="Genomic_DNA"/>
</dbReference>
<comment type="caution">
    <text evidence="1">The sequence shown here is derived from an EMBL/GenBank/DDBJ whole genome shotgun (WGS) entry which is preliminary data.</text>
</comment>
<feature type="non-terminal residue" evidence="1">
    <location>
        <position position="119"/>
    </location>
</feature>
<evidence type="ECO:0000313" key="1">
    <source>
        <dbReference type="EMBL" id="GMT28927.1"/>
    </source>
</evidence>
<proteinExistence type="predicted"/>
<keyword evidence="2" id="KW-1185">Reference proteome</keyword>
<evidence type="ECO:0000313" key="2">
    <source>
        <dbReference type="Proteomes" id="UP001432322"/>
    </source>
</evidence>
<reference evidence="1" key="1">
    <citation type="submission" date="2023-10" db="EMBL/GenBank/DDBJ databases">
        <title>Genome assembly of Pristionchus species.</title>
        <authorList>
            <person name="Yoshida K."/>
            <person name="Sommer R.J."/>
        </authorList>
    </citation>
    <scope>NUCLEOTIDE SEQUENCE</scope>
    <source>
        <strain evidence="1">RS5133</strain>
    </source>
</reference>